<reference evidence="3 4" key="1">
    <citation type="submission" date="2023-05" db="EMBL/GenBank/DDBJ databases">
        <title>Lithophilousrod everest ZFBP1038 complete genpme.</title>
        <authorList>
            <person name="Tian M."/>
        </authorList>
    </citation>
    <scope>NUCLEOTIDE SEQUENCE [LARGE SCALE GENOMIC DNA]</scope>
    <source>
        <strain evidence="3 4">ZFBP1038</strain>
    </source>
</reference>
<feature type="region of interest" description="Disordered" evidence="1">
    <location>
        <begin position="1"/>
        <end position="38"/>
    </location>
</feature>
<evidence type="ECO:0000256" key="1">
    <source>
        <dbReference type="SAM" id="MobiDB-lite"/>
    </source>
</evidence>
<proteinExistence type="predicted"/>
<keyword evidence="2" id="KW-0812">Transmembrane</keyword>
<accession>A0ABY8QSJ1</accession>
<name>A0ABY8QSJ1_9MICO</name>
<sequence length="363" mass="39649">MPQGEPAGDSAGEGDRPHPPLRRPTTGYGIPEDLETPEPVARPDRRIIQATFISALILVVLGVATILLLNRYVYSPESVAGSYLEAVARGDAETALNLLNPDDIEDNNLEGLSDSVLKNAANLPVDIQLVSSERRADGTVEARYSYRIGSNQQQTTFLLQDSGPYWLLFHTWRLTDTALPTVDVEVTGAESVQINGSDVDLRHSNTLPLLYPATYSFGYRGTYMTADSEQLDVTDDSQPDNVVRLNLKATPELAREVSRQVNASLDGCAQQTVLAPADCPFAVENVNQINGDVSWKIIKYPEVTLRRTDNGWTMQSARGRAEATGSETDIVTAKVGRFSLGSDFEYSATVRVSGERVIVSPEF</sequence>
<feature type="transmembrane region" description="Helical" evidence="2">
    <location>
        <begin position="47"/>
        <end position="69"/>
    </location>
</feature>
<evidence type="ECO:0008006" key="5">
    <source>
        <dbReference type="Google" id="ProtNLM"/>
    </source>
</evidence>
<keyword evidence="2" id="KW-0472">Membrane</keyword>
<keyword evidence="4" id="KW-1185">Reference proteome</keyword>
<organism evidence="3 4">
    <name type="scientific">Saxibacter everestensis</name>
    <dbReference type="NCBI Taxonomy" id="2909229"/>
    <lineage>
        <taxon>Bacteria</taxon>
        <taxon>Bacillati</taxon>
        <taxon>Actinomycetota</taxon>
        <taxon>Actinomycetes</taxon>
        <taxon>Micrococcales</taxon>
        <taxon>Brevibacteriaceae</taxon>
        <taxon>Saxibacter</taxon>
    </lineage>
</organism>
<dbReference type="EMBL" id="CP090958">
    <property type="protein sequence ID" value="WGW11977.1"/>
    <property type="molecule type" value="Genomic_DNA"/>
</dbReference>
<gene>
    <name evidence="3" type="ORF">LWF01_18125</name>
</gene>
<evidence type="ECO:0000256" key="2">
    <source>
        <dbReference type="SAM" id="Phobius"/>
    </source>
</evidence>
<evidence type="ECO:0000313" key="4">
    <source>
        <dbReference type="Proteomes" id="UP001209083"/>
    </source>
</evidence>
<dbReference type="Proteomes" id="UP001209083">
    <property type="component" value="Chromosome"/>
</dbReference>
<evidence type="ECO:0000313" key="3">
    <source>
        <dbReference type="EMBL" id="WGW11977.1"/>
    </source>
</evidence>
<dbReference type="RefSeq" id="WP_349638773.1">
    <property type="nucleotide sequence ID" value="NZ_CP090958.1"/>
</dbReference>
<protein>
    <recommendedName>
        <fullName evidence="5">DUF4878 domain-containing protein</fullName>
    </recommendedName>
</protein>
<keyword evidence="2" id="KW-1133">Transmembrane helix</keyword>